<name>A0ABM0MJ72_SACKO</name>
<evidence type="ECO:0000256" key="1">
    <source>
        <dbReference type="SAM" id="MobiDB-lite"/>
    </source>
</evidence>
<dbReference type="RefSeq" id="XP_006820063.1">
    <property type="nucleotide sequence ID" value="XM_006820000.1"/>
</dbReference>
<protein>
    <submittedName>
        <fullName evidence="3">Uncharacterized protein LOC102800637</fullName>
    </submittedName>
</protein>
<reference evidence="3" key="1">
    <citation type="submission" date="2025-08" db="UniProtKB">
        <authorList>
            <consortium name="RefSeq"/>
        </authorList>
    </citation>
    <scope>IDENTIFICATION</scope>
    <source>
        <tissue evidence="3">Testes</tissue>
    </source>
</reference>
<gene>
    <name evidence="3" type="primary">LOC102800637</name>
</gene>
<organism evidence="2 3">
    <name type="scientific">Saccoglossus kowalevskii</name>
    <name type="common">Acorn worm</name>
    <dbReference type="NCBI Taxonomy" id="10224"/>
    <lineage>
        <taxon>Eukaryota</taxon>
        <taxon>Metazoa</taxon>
        <taxon>Hemichordata</taxon>
        <taxon>Enteropneusta</taxon>
        <taxon>Harrimaniidae</taxon>
        <taxon>Saccoglossus</taxon>
    </lineage>
</organism>
<evidence type="ECO:0000313" key="3">
    <source>
        <dbReference type="RefSeq" id="XP_006820063.1"/>
    </source>
</evidence>
<feature type="region of interest" description="Disordered" evidence="1">
    <location>
        <begin position="1"/>
        <end position="37"/>
    </location>
</feature>
<feature type="region of interest" description="Disordered" evidence="1">
    <location>
        <begin position="60"/>
        <end position="92"/>
    </location>
</feature>
<dbReference type="Proteomes" id="UP000694865">
    <property type="component" value="Unplaced"/>
</dbReference>
<accession>A0ABM0MJ72</accession>
<evidence type="ECO:0000313" key="2">
    <source>
        <dbReference type="Proteomes" id="UP000694865"/>
    </source>
</evidence>
<sequence>MRSRKGLHPDTATYGSPYLERKIPYSSHRSHSISNDPYHTQSAAMVRSHFYSPGIRSSGSTYSLPARYESPTPSPTDTPNKRNPLATGPTKLSLDRIIKRRCQVYVMA</sequence>
<dbReference type="GeneID" id="102800637"/>
<keyword evidence="2" id="KW-1185">Reference proteome</keyword>
<proteinExistence type="predicted"/>